<dbReference type="InterPro" id="IPR058641">
    <property type="entry name" value="GVIN1_dom"/>
</dbReference>
<dbReference type="PANTHER" id="PTHR14819">
    <property type="entry name" value="GTP-BINDING"/>
    <property type="match status" value="1"/>
</dbReference>
<dbReference type="Pfam" id="PF25974">
    <property type="entry name" value="URGCP_9th"/>
    <property type="match status" value="1"/>
</dbReference>
<dbReference type="Proteomes" id="UP001482620">
    <property type="component" value="Unassembled WGS sequence"/>
</dbReference>
<reference evidence="2 3" key="1">
    <citation type="submission" date="2021-06" db="EMBL/GenBank/DDBJ databases">
        <authorList>
            <person name="Palmer J.M."/>
        </authorList>
    </citation>
    <scope>NUCLEOTIDE SEQUENCE [LARGE SCALE GENOMIC DNA]</scope>
    <source>
        <strain evidence="3">if_2019</strain>
        <tissue evidence="2">Muscle</tissue>
    </source>
</reference>
<evidence type="ECO:0000313" key="2">
    <source>
        <dbReference type="EMBL" id="MEQ2223140.1"/>
    </source>
</evidence>
<organism evidence="2 3">
    <name type="scientific">Ilyodon furcidens</name>
    <name type="common">goldbreast splitfin</name>
    <dbReference type="NCBI Taxonomy" id="33524"/>
    <lineage>
        <taxon>Eukaryota</taxon>
        <taxon>Metazoa</taxon>
        <taxon>Chordata</taxon>
        <taxon>Craniata</taxon>
        <taxon>Vertebrata</taxon>
        <taxon>Euteleostomi</taxon>
        <taxon>Actinopterygii</taxon>
        <taxon>Neopterygii</taxon>
        <taxon>Teleostei</taxon>
        <taxon>Neoteleostei</taxon>
        <taxon>Acanthomorphata</taxon>
        <taxon>Ovalentaria</taxon>
        <taxon>Atherinomorphae</taxon>
        <taxon>Cyprinodontiformes</taxon>
        <taxon>Goodeidae</taxon>
        <taxon>Ilyodon</taxon>
    </lineage>
</organism>
<dbReference type="InterPro" id="IPR052986">
    <property type="entry name" value="VLIG_GTPase"/>
</dbReference>
<evidence type="ECO:0000313" key="3">
    <source>
        <dbReference type="Proteomes" id="UP001482620"/>
    </source>
</evidence>
<comment type="caution">
    <text evidence="2">The sequence shown here is derived from an EMBL/GenBank/DDBJ whole genome shotgun (WGS) entry which is preliminary data.</text>
</comment>
<accession>A0ABV0SRC8</accession>
<name>A0ABV0SRC8_9TELE</name>
<proteinExistence type="predicted"/>
<sequence>MILDNLKKYFEQPEGHVYLVEGYREEFSNSIKSLRRQIERSVFNQLTAAADIKQGMKELDKIKQNQTKEFEKAVHTLIDECRKKKVEMTDGELDESFNKMWTETLNTFSFSALPTSDIFTSVSLQLQTNVSHKGSHASELLSKKSLRDCGLVPFTYRSKGVGENIKHRVRGWFNLKNIVKAKQDLADRIISACNDSVSDKIKKKTNYHDTYIQEILYIIDERLSNADVDTDIEFEVSLKQHICGSAARKFQKMHENFIQENDPYRCLQRNKNKFCADFKDVFYKRDQCQKKAEEFTNQSLKPAVEDFVYRSLGPDIVDKMLTREEFSTRMSFQYSILLDLVSESDFNSFQFYICSYEAFVKQWIYNRIMESFSSESTVCEFEDKHLQSCISHINDAIRKATAKKTDSLKTFVGNICKELGDKLVISQDALDAFMVLNNADQKQFAHYLNVCVIEMTEALRKKFKDTRFETKLKQLCVKPQNELFTRVIGCGKQCPFCKISCDAGGRAHTEHFASLHRPNGLGQFRWDDSKKLTTDICSSLVSSDISFRCRATNNEYHPYKTYKNIFPDWDIRPDVSLEASDYWKYVMAKYNEKFAEAYEAEPADIPDSWKKITLEQARKSLKESFSIK</sequence>
<dbReference type="EMBL" id="JAHRIQ010005817">
    <property type="protein sequence ID" value="MEQ2223140.1"/>
    <property type="molecule type" value="Genomic_DNA"/>
</dbReference>
<dbReference type="PANTHER" id="PTHR14819:SF9">
    <property type="entry name" value="UP-REGULATOR OF CELL PROLIFERATION-LIKE"/>
    <property type="match status" value="1"/>
</dbReference>
<feature type="domain" description="Interferon-induced very large GTPase 1" evidence="1">
    <location>
        <begin position="2"/>
        <end position="56"/>
    </location>
</feature>
<evidence type="ECO:0000259" key="1">
    <source>
        <dbReference type="Pfam" id="PF25974"/>
    </source>
</evidence>
<keyword evidence="3" id="KW-1185">Reference proteome</keyword>
<protein>
    <recommendedName>
        <fullName evidence="1">Interferon-induced very large GTPase 1 domain-containing protein</fullName>
    </recommendedName>
</protein>
<gene>
    <name evidence="2" type="ORF">ILYODFUR_033698</name>
</gene>